<sequence>MDLIGYWQHALKCHEAPSENLQSLAMKVVVACKCVSREMFDAVRMRKKVNLLPYHYLKYIIYYSSTNCYIHIDAYILNVYRQVLFQKILYAFRSPFDEIEHYVEIRNRISRSILELVRNINVQPKAFFGVAYEIMKQSNELKEQCEDVIRGSDDSALLYTTYMERVLLRRHDKETNWVRQCPKILTQAIMVLSF</sequence>
<dbReference type="Proteomes" id="UP000095283">
    <property type="component" value="Unplaced"/>
</dbReference>
<evidence type="ECO:0000313" key="2">
    <source>
        <dbReference type="WBParaSite" id="Hba_14601"/>
    </source>
</evidence>
<dbReference type="AlphaFoldDB" id="A0A1I7XAY5"/>
<name>A0A1I7XAY5_HETBA</name>
<keyword evidence="1" id="KW-1185">Reference proteome</keyword>
<accession>A0A1I7XAY5</accession>
<organism evidence="1 2">
    <name type="scientific">Heterorhabditis bacteriophora</name>
    <name type="common">Entomopathogenic nematode worm</name>
    <dbReference type="NCBI Taxonomy" id="37862"/>
    <lineage>
        <taxon>Eukaryota</taxon>
        <taxon>Metazoa</taxon>
        <taxon>Ecdysozoa</taxon>
        <taxon>Nematoda</taxon>
        <taxon>Chromadorea</taxon>
        <taxon>Rhabditida</taxon>
        <taxon>Rhabditina</taxon>
        <taxon>Rhabditomorpha</taxon>
        <taxon>Strongyloidea</taxon>
        <taxon>Heterorhabditidae</taxon>
        <taxon>Heterorhabditis</taxon>
    </lineage>
</organism>
<reference evidence="2" key="1">
    <citation type="submission" date="2016-11" db="UniProtKB">
        <authorList>
            <consortium name="WormBaseParasite"/>
        </authorList>
    </citation>
    <scope>IDENTIFICATION</scope>
</reference>
<proteinExistence type="predicted"/>
<protein>
    <submittedName>
        <fullName evidence="2">CRIC domain-containing protein</fullName>
    </submittedName>
</protein>
<dbReference type="WBParaSite" id="Hba_14601">
    <property type="protein sequence ID" value="Hba_14601"/>
    <property type="gene ID" value="Hba_14601"/>
</dbReference>
<evidence type="ECO:0000313" key="1">
    <source>
        <dbReference type="Proteomes" id="UP000095283"/>
    </source>
</evidence>